<accession>A0ABQ6E060</accession>
<dbReference type="InterPro" id="IPR051910">
    <property type="entry name" value="ComF/GntX_DNA_util-trans"/>
</dbReference>
<dbReference type="SUPFAM" id="SSF53271">
    <property type="entry name" value="PRTase-like"/>
    <property type="match status" value="1"/>
</dbReference>
<dbReference type="CDD" id="cd06223">
    <property type="entry name" value="PRTases_typeI"/>
    <property type="match status" value="1"/>
</dbReference>
<evidence type="ECO:0000313" key="4">
    <source>
        <dbReference type="Proteomes" id="UP001157353"/>
    </source>
</evidence>
<dbReference type="EMBL" id="BSPQ01000005">
    <property type="protein sequence ID" value="GLS90821.1"/>
    <property type="molecule type" value="Genomic_DNA"/>
</dbReference>
<sequence>MTKDHLFEHIHALGDYSKPLSTLIKQLKYQQQLVAGELLASLLKTSLELRYTQEQLLQFDLLLAVPLHAKKLRQRGFNQAQIICDSLHQQLGIPMLTKQISRCKQTLPQEGLSIKRRELNLRAAFTYKETPTQTLTGKNIAIIDDVVTTGATVNSLCKLLKKRGVNSITVFCISRTPLSRNEVK</sequence>
<comment type="caution">
    <text evidence="3">The sequence shown here is derived from an EMBL/GenBank/DDBJ whole genome shotgun (WGS) entry which is preliminary data.</text>
</comment>
<feature type="domain" description="Phosphoribosyltransferase" evidence="2">
    <location>
        <begin position="83"/>
        <end position="174"/>
    </location>
</feature>
<keyword evidence="4" id="KW-1185">Reference proteome</keyword>
<evidence type="ECO:0000259" key="2">
    <source>
        <dbReference type="Pfam" id="PF00156"/>
    </source>
</evidence>
<dbReference type="InterPro" id="IPR029057">
    <property type="entry name" value="PRTase-like"/>
</dbReference>
<reference evidence="4" key="1">
    <citation type="journal article" date="2019" name="Int. J. Syst. Evol. Microbiol.">
        <title>The Global Catalogue of Microorganisms (GCM) 10K type strain sequencing project: providing services to taxonomists for standard genome sequencing and annotation.</title>
        <authorList>
            <consortium name="The Broad Institute Genomics Platform"/>
            <consortium name="The Broad Institute Genome Sequencing Center for Infectious Disease"/>
            <person name="Wu L."/>
            <person name="Ma J."/>
        </authorList>
    </citation>
    <scope>NUCLEOTIDE SEQUENCE [LARGE SCALE GENOMIC DNA]</scope>
    <source>
        <strain evidence="4">NBRC 103166</strain>
    </source>
</reference>
<organism evidence="3 4">
    <name type="scientific">Psychromonas marina</name>
    <dbReference type="NCBI Taxonomy" id="88364"/>
    <lineage>
        <taxon>Bacteria</taxon>
        <taxon>Pseudomonadati</taxon>
        <taxon>Pseudomonadota</taxon>
        <taxon>Gammaproteobacteria</taxon>
        <taxon>Alteromonadales</taxon>
        <taxon>Psychromonadaceae</taxon>
        <taxon>Psychromonas</taxon>
    </lineage>
</organism>
<proteinExistence type="inferred from homology"/>
<dbReference type="InterPro" id="IPR000836">
    <property type="entry name" value="PRTase_dom"/>
</dbReference>
<gene>
    <name evidence="3" type="ORF">GCM10007916_18880</name>
</gene>
<evidence type="ECO:0000256" key="1">
    <source>
        <dbReference type="ARBA" id="ARBA00008007"/>
    </source>
</evidence>
<dbReference type="PANTHER" id="PTHR47505:SF1">
    <property type="entry name" value="DNA UTILIZATION PROTEIN YHGH"/>
    <property type="match status" value="1"/>
</dbReference>
<dbReference type="PANTHER" id="PTHR47505">
    <property type="entry name" value="DNA UTILIZATION PROTEIN YHGH"/>
    <property type="match status" value="1"/>
</dbReference>
<dbReference type="Pfam" id="PF00156">
    <property type="entry name" value="Pribosyltran"/>
    <property type="match status" value="1"/>
</dbReference>
<comment type="similarity">
    <text evidence="1">Belongs to the ComF/GntX family.</text>
</comment>
<evidence type="ECO:0000313" key="3">
    <source>
        <dbReference type="EMBL" id="GLS90821.1"/>
    </source>
</evidence>
<dbReference type="Proteomes" id="UP001157353">
    <property type="component" value="Unassembled WGS sequence"/>
</dbReference>
<dbReference type="Gene3D" id="3.40.50.2020">
    <property type="match status" value="1"/>
</dbReference>
<name>A0ABQ6E060_9GAMM</name>
<protein>
    <recommendedName>
        <fullName evidence="2">Phosphoribosyltransferase domain-containing protein</fullName>
    </recommendedName>
</protein>